<evidence type="ECO:0000256" key="2">
    <source>
        <dbReference type="SAM" id="MobiDB-lite"/>
    </source>
</evidence>
<feature type="region of interest" description="Disordered" evidence="2">
    <location>
        <begin position="999"/>
        <end position="1100"/>
    </location>
</feature>
<dbReference type="AlphaFoldDB" id="A0A1J8QJ50"/>
<feature type="region of interest" description="Disordered" evidence="2">
    <location>
        <begin position="285"/>
        <end position="314"/>
    </location>
</feature>
<feature type="region of interest" description="Disordered" evidence="2">
    <location>
        <begin position="360"/>
        <end position="565"/>
    </location>
</feature>
<feature type="coiled-coil region" evidence="1">
    <location>
        <begin position="927"/>
        <end position="954"/>
    </location>
</feature>
<accession>A0A1J8QJ50</accession>
<feature type="compositionally biased region" description="Pro residues" evidence="2">
    <location>
        <begin position="186"/>
        <end position="195"/>
    </location>
</feature>
<feature type="compositionally biased region" description="Low complexity" evidence="2">
    <location>
        <begin position="581"/>
        <end position="596"/>
    </location>
</feature>
<gene>
    <name evidence="3" type="ORF">AZE42_08658</name>
</gene>
<dbReference type="EMBL" id="LVVM01000019">
    <property type="protein sequence ID" value="OJA21686.1"/>
    <property type="molecule type" value="Genomic_DNA"/>
</dbReference>
<organism evidence="3 4">
    <name type="scientific">Rhizopogon vesiculosus</name>
    <dbReference type="NCBI Taxonomy" id="180088"/>
    <lineage>
        <taxon>Eukaryota</taxon>
        <taxon>Fungi</taxon>
        <taxon>Dikarya</taxon>
        <taxon>Basidiomycota</taxon>
        <taxon>Agaricomycotina</taxon>
        <taxon>Agaricomycetes</taxon>
        <taxon>Agaricomycetidae</taxon>
        <taxon>Boletales</taxon>
        <taxon>Suillineae</taxon>
        <taxon>Rhizopogonaceae</taxon>
        <taxon>Rhizopogon</taxon>
    </lineage>
</organism>
<feature type="compositionally biased region" description="Polar residues" evidence="2">
    <location>
        <begin position="369"/>
        <end position="403"/>
    </location>
</feature>
<reference evidence="3 4" key="1">
    <citation type="submission" date="2016-03" db="EMBL/GenBank/DDBJ databases">
        <title>Comparative genomics of the ectomycorrhizal sister species Rhizopogon vinicolor and Rhizopogon vesiculosus (Basidiomycota: Boletales) reveals a divergence of the mating type B locus.</title>
        <authorList>
            <person name="Mujic A.B."/>
            <person name="Kuo A."/>
            <person name="Tritt A."/>
            <person name="Lipzen A."/>
            <person name="Chen C."/>
            <person name="Johnson J."/>
            <person name="Sharma A."/>
            <person name="Barry K."/>
            <person name="Grigoriev I.V."/>
            <person name="Spatafora J.W."/>
        </authorList>
    </citation>
    <scope>NUCLEOTIDE SEQUENCE [LARGE SCALE GENOMIC DNA]</scope>
    <source>
        <strain evidence="3 4">AM-OR11-056</strain>
    </source>
</reference>
<feature type="region of interest" description="Disordered" evidence="2">
    <location>
        <begin position="1"/>
        <end position="108"/>
    </location>
</feature>
<feature type="compositionally biased region" description="Polar residues" evidence="2">
    <location>
        <begin position="696"/>
        <end position="710"/>
    </location>
</feature>
<proteinExistence type="predicted"/>
<keyword evidence="1" id="KW-0175">Coiled coil</keyword>
<feature type="compositionally biased region" description="Polar residues" evidence="2">
    <location>
        <begin position="15"/>
        <end position="24"/>
    </location>
</feature>
<feature type="region of interest" description="Disordered" evidence="2">
    <location>
        <begin position="581"/>
        <end position="722"/>
    </location>
</feature>
<evidence type="ECO:0000313" key="4">
    <source>
        <dbReference type="Proteomes" id="UP000183567"/>
    </source>
</evidence>
<feature type="compositionally biased region" description="Low complexity" evidence="2">
    <location>
        <begin position="831"/>
        <end position="845"/>
    </location>
</feature>
<feature type="region of interest" description="Disordered" evidence="2">
    <location>
        <begin position="178"/>
        <end position="250"/>
    </location>
</feature>
<feature type="compositionally biased region" description="Polar residues" evidence="2">
    <location>
        <begin position="540"/>
        <end position="565"/>
    </location>
</feature>
<name>A0A1J8QJ50_9AGAM</name>
<feature type="compositionally biased region" description="Polar residues" evidence="2">
    <location>
        <begin position="217"/>
        <end position="250"/>
    </location>
</feature>
<dbReference type="Proteomes" id="UP000183567">
    <property type="component" value="Unassembled WGS sequence"/>
</dbReference>
<feature type="compositionally biased region" description="Polar residues" evidence="2">
    <location>
        <begin position="429"/>
        <end position="441"/>
    </location>
</feature>
<dbReference type="OrthoDB" id="3216045at2759"/>
<evidence type="ECO:0000313" key="3">
    <source>
        <dbReference type="EMBL" id="OJA21686.1"/>
    </source>
</evidence>
<sequence length="1225" mass="131394">MADLSPGFSMITPRASRSSMSSNIHPPLMRRTSESSAHPSGSTSMPSIPSTIPSFRAIRNFLPFGPSKPSSPAQPPAQTKHPFHFASLRRSSDRKPSSSSVRDCQLDHDHDHHPVISITRLESEEYKSSYDLVRAASASDSLLPSSIAAQSTVVREEMYSPVHPCPADLSTILEADNSGISKHIPSPSPSPPPTSPQTFFPSQDTFLPKMFFPPPSQGTSVSSKDSPKNTFSPSTTYSQTSCDPSPSTSNLDLSLSKLSAELYDALSPTTADGWLSAVVVEDADLPSRPLPDGGSDNKDTSTGLPEASDPDATFDFSALDPDLAELLSPHHSKGKGRSAGANWLSPVPYGVGAIPITPSPGLQPESLVERSTTPLSLGSQSIDLPSRTPSSPITRIPTVSQPTTPLPSDALYTSSRLPRGAIRSPEPTPTSLSRPSLTARRTPSHLPRLMRSVTSATPSTPAATPGTCTETSTRVQMRQPPSPLSAGLVSADVVVQSPSDTARMRTSLDKGVPRPSMDTSPSPRPSTDTGTRNARVGSPVQKQHLTMQGHVSSPSGNFTSTRRATPSVPCITTTLVPNFTSPSSTTSSAMLTTPPSAITNANLTTPISKPSLTTSTPHDPTHLRRRRHPHLFFNRRRSFSVDEPSSSSAHPERPGSSASSQLNGASRYGLGVRNGDQTLGARGAEDVETQKAGGRNNFNPGENRLASSPLTRGMLTPLTRGPGPPTMEWLGPRTAKAFAAAGLFDGEREGPGARFGRQRAGSVSQFEHEHEHEREGAISVLSRYDFEREGATSVMSRFDRDRESSVGRYDRDRDHSTIHRYAALRDHAPSRAAFSEATSTSSFGTRSVSTAGNNGAGWSPSPTFSSTPRTAFSGSTAPTSVSSGVGSGIGTGTGVGAMIVNGTGPNGAFRILQEKHSVETSALLNALADSQETCRKLREENEVLRGRLRELEVMVNHDREDATLGRDGPDEEDAFEKTHNCDQDFDRFTRQHLTSLRVSPAHQSRTLTPIPCRPHIQRSHSHLPQHARHHSVSAKPPFDFTFRRSPSPSRFTESRDPSLQKRQPQPPSPLSIQPPLSPQKRQIQKQRRASTTSSLFPAPPPEMSMLMLEDVGFAASESPPSPGVSSFAGGKKLGHKRSYSHSMIPHSHSFYANQSGTFTSFASTGMVVPSPSTATFSMTEVPGSPHSLQLRPEHELHLGDMTSLSLYAMSDGDGEEMEDGWKDGV</sequence>
<feature type="compositionally biased region" description="Polar residues" evidence="2">
    <location>
        <begin position="597"/>
        <end position="618"/>
    </location>
</feature>
<comment type="caution">
    <text evidence="3">The sequence shown here is derived from an EMBL/GenBank/DDBJ whole genome shotgun (WGS) entry which is preliminary data.</text>
</comment>
<evidence type="ECO:0000256" key="1">
    <source>
        <dbReference type="SAM" id="Coils"/>
    </source>
</evidence>
<feature type="compositionally biased region" description="Basic residues" evidence="2">
    <location>
        <begin position="1015"/>
        <end position="1032"/>
    </location>
</feature>
<protein>
    <submittedName>
        <fullName evidence="3">Uncharacterized protein</fullName>
    </submittedName>
</protein>
<feature type="compositionally biased region" description="Basic residues" evidence="2">
    <location>
        <begin position="623"/>
        <end position="638"/>
    </location>
</feature>
<feature type="compositionally biased region" description="Basic and acidic residues" evidence="2">
    <location>
        <begin position="502"/>
        <end position="512"/>
    </location>
</feature>
<feature type="compositionally biased region" description="Low complexity" evidence="2">
    <location>
        <begin position="39"/>
        <end position="54"/>
    </location>
</feature>
<feature type="compositionally biased region" description="Polar residues" evidence="2">
    <location>
        <begin position="517"/>
        <end position="532"/>
    </location>
</feature>
<dbReference type="STRING" id="180088.A0A1J8QJ50"/>
<feature type="compositionally biased region" description="Low complexity" evidence="2">
    <location>
        <begin position="452"/>
        <end position="469"/>
    </location>
</feature>
<feature type="compositionally biased region" description="Low complexity" evidence="2">
    <location>
        <begin position="859"/>
        <end position="884"/>
    </location>
</feature>
<feature type="region of interest" description="Disordered" evidence="2">
    <location>
        <begin position="831"/>
        <end position="885"/>
    </location>
</feature>
<keyword evidence="4" id="KW-1185">Reference proteome</keyword>